<comment type="caution">
    <text evidence="2">The sequence shown here is derived from an EMBL/GenBank/DDBJ whole genome shotgun (WGS) entry which is preliminary data.</text>
</comment>
<dbReference type="GO" id="GO:0005737">
    <property type="term" value="C:cytoplasm"/>
    <property type="evidence" value="ECO:0007669"/>
    <property type="project" value="TreeGrafter"/>
</dbReference>
<dbReference type="RefSeq" id="WP_205260352.1">
    <property type="nucleotide sequence ID" value="NZ_JAERWK010000010.1"/>
</dbReference>
<accession>A0A938YGJ2</accession>
<organism evidence="2 3">
    <name type="scientific">Nakamurella leprariae</name>
    <dbReference type="NCBI Taxonomy" id="2803911"/>
    <lineage>
        <taxon>Bacteria</taxon>
        <taxon>Bacillati</taxon>
        <taxon>Actinomycetota</taxon>
        <taxon>Actinomycetes</taxon>
        <taxon>Nakamurellales</taxon>
        <taxon>Nakamurellaceae</taxon>
        <taxon>Nakamurella</taxon>
    </lineage>
</organism>
<gene>
    <name evidence="2" type="ORF">JL106_09010</name>
</gene>
<dbReference type="Pfam" id="PF04468">
    <property type="entry name" value="PSP1"/>
    <property type="match status" value="1"/>
</dbReference>
<dbReference type="NCBIfam" id="NF041131">
    <property type="entry name" value="RicT_YaaT_fam"/>
    <property type="match status" value="1"/>
</dbReference>
<dbReference type="AlphaFoldDB" id="A0A938YGJ2"/>
<dbReference type="InterPro" id="IPR007557">
    <property type="entry name" value="PSP1_C"/>
</dbReference>
<feature type="domain" description="PSP1 C-terminal" evidence="1">
    <location>
        <begin position="59"/>
        <end position="151"/>
    </location>
</feature>
<proteinExistence type="predicted"/>
<evidence type="ECO:0000313" key="2">
    <source>
        <dbReference type="EMBL" id="MBM9467418.1"/>
    </source>
</evidence>
<dbReference type="Proteomes" id="UP000663792">
    <property type="component" value="Unassembled WGS sequence"/>
</dbReference>
<dbReference type="PROSITE" id="PS51411">
    <property type="entry name" value="PSP1_C"/>
    <property type="match status" value="1"/>
</dbReference>
<evidence type="ECO:0000313" key="3">
    <source>
        <dbReference type="Proteomes" id="UP000663792"/>
    </source>
</evidence>
<dbReference type="PANTHER" id="PTHR43830:SF3">
    <property type="entry name" value="PROTEIN PSP1"/>
    <property type="match status" value="1"/>
</dbReference>
<evidence type="ECO:0000259" key="1">
    <source>
        <dbReference type="PROSITE" id="PS51411"/>
    </source>
</evidence>
<dbReference type="EMBL" id="JAERWK010000010">
    <property type="protein sequence ID" value="MBM9467418.1"/>
    <property type="molecule type" value="Genomic_DNA"/>
</dbReference>
<sequence length="278" mass="29612">MGMLCAVTFSRNGHLHYADPGELRPAVGDAVLLPTPHGSVTATVVWAAEWSSEDTSGFPRLLGPATAEDLAEADAQRRVKARALVATRKLVREHGLPMKVLAVDPQPASGDAGEHPARIVIHYSSPEVVDFRSLLRDLSATLGSRVELRQLGARDAVRVTGSIGSCGRDTCCSTFLKDYDPVTLAMAREQDLPANPMRISGACGRLMCCLKYEHPLYQEFAESAPAVGEQVDTPAGPGRVVGHSVPRDGVVVKLAADGSKQVCPVASVCSSRQAYESR</sequence>
<keyword evidence="3" id="KW-1185">Reference proteome</keyword>
<dbReference type="InterPro" id="IPR047767">
    <property type="entry name" value="PSP1-like"/>
</dbReference>
<dbReference type="PANTHER" id="PTHR43830">
    <property type="entry name" value="PROTEIN PSP1"/>
    <property type="match status" value="1"/>
</dbReference>
<reference evidence="2" key="1">
    <citation type="submission" date="2021-01" db="EMBL/GenBank/DDBJ databases">
        <title>YIM 132084 draft genome.</title>
        <authorList>
            <person name="An D."/>
        </authorList>
    </citation>
    <scope>NUCLEOTIDE SEQUENCE</scope>
    <source>
        <strain evidence="2">YIM 132084</strain>
    </source>
</reference>
<name>A0A938YGJ2_9ACTN</name>
<protein>
    <recommendedName>
        <fullName evidence="1">PSP1 C-terminal domain-containing protein</fullName>
    </recommendedName>
</protein>